<feature type="compositionally biased region" description="Basic and acidic residues" evidence="4">
    <location>
        <begin position="31"/>
        <end position="45"/>
    </location>
</feature>
<dbReference type="AlphaFoldDB" id="A0A9D5UGS2"/>
<accession>A0A9D5UGS2</accession>
<dbReference type="GO" id="GO:0009313">
    <property type="term" value="P:oligosaccharide catabolic process"/>
    <property type="evidence" value="ECO:0007669"/>
    <property type="project" value="TreeGrafter"/>
</dbReference>
<dbReference type="Gene3D" id="2.60.40.1180">
    <property type="entry name" value="Golgi alpha-mannosidase II"/>
    <property type="match status" value="1"/>
</dbReference>
<dbReference type="CDD" id="cd11333">
    <property type="entry name" value="AmyAc_SI_OligoGlu_DGase"/>
    <property type="match status" value="1"/>
</dbReference>
<keyword evidence="7" id="KW-1185">Reference proteome</keyword>
<dbReference type="InterPro" id="IPR017853">
    <property type="entry name" value="GH"/>
</dbReference>
<keyword evidence="2" id="KW-0378">Hydrolase</keyword>
<dbReference type="InterPro" id="IPR006047">
    <property type="entry name" value="GH13_cat_dom"/>
</dbReference>
<dbReference type="SMART" id="SM00642">
    <property type="entry name" value="Aamy"/>
    <property type="match status" value="1"/>
</dbReference>
<dbReference type="PANTHER" id="PTHR10357:SF179">
    <property type="entry name" value="NEUTRAL AND BASIC AMINO ACID TRANSPORT PROTEIN RBAT"/>
    <property type="match status" value="1"/>
</dbReference>
<feature type="region of interest" description="Disordered" evidence="4">
    <location>
        <begin position="19"/>
        <end position="67"/>
    </location>
</feature>
<dbReference type="PANTHER" id="PTHR10357">
    <property type="entry name" value="ALPHA-AMYLASE FAMILY MEMBER"/>
    <property type="match status" value="1"/>
</dbReference>
<feature type="domain" description="Glycosyl hydrolase family 13 catalytic" evidence="5">
    <location>
        <begin position="80"/>
        <end position="494"/>
    </location>
</feature>
<dbReference type="Gene3D" id="3.90.400.10">
    <property type="entry name" value="Oligo-1,6-glucosidase, Domain 2"/>
    <property type="match status" value="1"/>
</dbReference>
<feature type="compositionally biased region" description="Basic residues" evidence="4">
    <location>
        <begin position="20"/>
        <end position="30"/>
    </location>
</feature>
<evidence type="ECO:0000313" key="6">
    <source>
        <dbReference type="EMBL" id="MBE7700257.1"/>
    </source>
</evidence>
<dbReference type="NCBIfam" id="NF008183">
    <property type="entry name" value="PRK10933.1"/>
    <property type="match status" value="1"/>
</dbReference>
<name>A0A9D5UGS2_9CELL</name>
<dbReference type="InterPro" id="IPR045857">
    <property type="entry name" value="O16G_dom_2"/>
</dbReference>
<evidence type="ECO:0000256" key="1">
    <source>
        <dbReference type="ARBA" id="ARBA00008061"/>
    </source>
</evidence>
<evidence type="ECO:0000313" key="7">
    <source>
        <dbReference type="Proteomes" id="UP000822993"/>
    </source>
</evidence>
<dbReference type="Gene3D" id="3.20.20.80">
    <property type="entry name" value="Glycosidases"/>
    <property type="match status" value="1"/>
</dbReference>
<proteinExistence type="inferred from homology"/>
<keyword evidence="3" id="KW-0326">Glycosidase</keyword>
<evidence type="ECO:0000256" key="4">
    <source>
        <dbReference type="SAM" id="MobiDB-lite"/>
    </source>
</evidence>
<dbReference type="FunFam" id="3.20.20.80:FF:000064">
    <property type="entry name" value="Oligo-1,6-glucosidase"/>
    <property type="match status" value="1"/>
</dbReference>
<evidence type="ECO:0000256" key="3">
    <source>
        <dbReference type="ARBA" id="ARBA00023295"/>
    </source>
</evidence>
<dbReference type="Proteomes" id="UP000822993">
    <property type="component" value="Unassembled WGS sequence"/>
</dbReference>
<dbReference type="GO" id="GO:0004556">
    <property type="term" value="F:alpha-amylase activity"/>
    <property type="evidence" value="ECO:0007669"/>
    <property type="project" value="TreeGrafter"/>
</dbReference>
<dbReference type="SUPFAM" id="SSF51011">
    <property type="entry name" value="Glycosyl hydrolase domain"/>
    <property type="match status" value="1"/>
</dbReference>
<comment type="caution">
    <text evidence="6">The sequence shown here is derived from an EMBL/GenBank/DDBJ whole genome shotgun (WGS) entry which is preliminary data.</text>
</comment>
<dbReference type="InterPro" id="IPR013780">
    <property type="entry name" value="Glyco_hydro_b"/>
</dbReference>
<dbReference type="SUPFAM" id="SSF51445">
    <property type="entry name" value="(Trans)glycosidases"/>
    <property type="match status" value="1"/>
</dbReference>
<comment type="similarity">
    <text evidence="1">Belongs to the glycosyl hydrolase 13 family.</text>
</comment>
<dbReference type="EMBL" id="JACSPN010000008">
    <property type="protein sequence ID" value="MBE7700257.1"/>
    <property type="molecule type" value="Genomic_DNA"/>
</dbReference>
<dbReference type="Pfam" id="PF00128">
    <property type="entry name" value="Alpha-amylase"/>
    <property type="match status" value="1"/>
</dbReference>
<evidence type="ECO:0000259" key="5">
    <source>
        <dbReference type="SMART" id="SM00642"/>
    </source>
</evidence>
<gene>
    <name evidence="6" type="ORF">H9623_08070</name>
</gene>
<organism evidence="6 7">
    <name type="scientific">Oerskovia douganii</name>
    <dbReference type="NCBI Taxonomy" id="2762210"/>
    <lineage>
        <taxon>Bacteria</taxon>
        <taxon>Bacillati</taxon>
        <taxon>Actinomycetota</taxon>
        <taxon>Actinomycetes</taxon>
        <taxon>Micrococcales</taxon>
        <taxon>Cellulomonadaceae</taxon>
        <taxon>Oerskovia</taxon>
    </lineage>
</organism>
<reference evidence="6 7" key="1">
    <citation type="submission" date="2020-08" db="EMBL/GenBank/DDBJ databases">
        <title>A Genomic Blueprint of the Chicken Gut Microbiome.</title>
        <authorList>
            <person name="Gilroy R."/>
            <person name="Ravi A."/>
            <person name="Getino M."/>
            <person name="Pursley I."/>
            <person name="Horton D.L."/>
            <person name="Alikhan N.-F."/>
            <person name="Baker D."/>
            <person name="Gharbi K."/>
            <person name="Hall N."/>
            <person name="Watson M."/>
            <person name="Adriaenssens E.M."/>
            <person name="Foster-Nyarko E."/>
            <person name="Jarju S."/>
            <person name="Secka A."/>
            <person name="Antonio M."/>
            <person name="Oren A."/>
            <person name="Chaudhuri R."/>
            <person name="La Ragione R.M."/>
            <person name="Hildebrand F."/>
            <person name="Pallen M.J."/>
        </authorList>
    </citation>
    <scope>NUCLEOTIDE SEQUENCE [LARGE SCALE GENOMIC DNA]</scope>
    <source>
        <strain evidence="6 7">Sa1BUA8</strain>
    </source>
</reference>
<sequence>MVPGPAARTLLECRACTCGRRPRPGGGHRSRTGERLDVVSDETARDVPSTPVPATASAPHPAGGWSSGEPPWWTSAVVYQVYPRSFQDSDGDGIGDLPGIEQRLDHLVALGVDVVWLSPVYRSPQDDNGYDISDYQDIDPMFGTLEDFDRLLAAAHDRGLRVVMDLVVNHSSDEHAWFRESRSSRTDARRDWYWWRPAREGMEPGTPGAEPNNWRSFFGGSAWEYDEATGEYYLHLFSRKQPDLNWENPDVRRAVHDMMTWWLDRGVDGFRMDVINLISKVPGLPDGEVHYGVYGDGSPFYTSGPRVHEFLQEMHREVFAGRPEQLLTVGETPGVTIEDGVLFTDPDRHEVDMVFQFEHVGLDHGSSKWDVKPLRLTDLKATFGRWQAGLAERGWNSLYWNNHDQPRIVSRFGDDGEHRVASAKALALLLHLHRGTPYVYQGEELGMTNAGFTSIDQYQDIESLGHFHELVDAGVATEEQMLVALRAMSRDNARTPVQWDASEHAGFTTGTPWLAVNPNHVEINAEAERADAGSVFHFYRRLVALRHDVPVVALGDFRMLLPDHEAVYAFTRTLDLPPVVEGPDGAASAASTASRDDLLVLVNVSGSEQEVPADVLAGWEGAEVLIATHDDAARQGPGEARVLRPWEAAVHRRG</sequence>
<evidence type="ECO:0000256" key="2">
    <source>
        <dbReference type="ARBA" id="ARBA00022801"/>
    </source>
</evidence>
<protein>
    <submittedName>
        <fullName evidence="6">Alpha-glucosidase</fullName>
    </submittedName>
</protein>
<feature type="compositionally biased region" description="Low complexity" evidence="4">
    <location>
        <begin position="47"/>
        <end position="62"/>
    </location>
</feature>
<dbReference type="FunFam" id="3.90.400.10:FF:000002">
    <property type="entry name" value="Sucrose isomerase"/>
    <property type="match status" value="1"/>
</dbReference>